<dbReference type="PANTHER" id="PTHR33308">
    <property type="entry name" value="PEPTIDOGLYCAN HYDROLASE FLGJ"/>
    <property type="match status" value="1"/>
</dbReference>
<dbReference type="InterPro" id="IPR002901">
    <property type="entry name" value="MGlyc_endo_b_GlcNAc-like_dom"/>
</dbReference>
<keyword evidence="2" id="KW-0732">Signal</keyword>
<dbReference type="Gene3D" id="1.10.530.10">
    <property type="match status" value="1"/>
</dbReference>
<protein>
    <recommendedName>
        <fullName evidence="3">Mannosyl-glycoprotein endo-beta-N-acetylglucosamidase-like domain-containing protein</fullName>
    </recommendedName>
</protein>
<name>A0ABN3HL11_9ACTN</name>
<reference evidence="4 5" key="1">
    <citation type="journal article" date="2019" name="Int. J. Syst. Evol. Microbiol.">
        <title>The Global Catalogue of Microorganisms (GCM) 10K type strain sequencing project: providing services to taxonomists for standard genome sequencing and annotation.</title>
        <authorList>
            <consortium name="The Broad Institute Genomics Platform"/>
            <consortium name="The Broad Institute Genome Sequencing Center for Infectious Disease"/>
            <person name="Wu L."/>
            <person name="Ma J."/>
        </authorList>
    </citation>
    <scope>NUCLEOTIDE SEQUENCE [LARGE SCALE GENOMIC DNA]</scope>
    <source>
        <strain evidence="4 5">JCM 3272</strain>
    </source>
</reference>
<dbReference type="NCBIfam" id="NF038016">
    <property type="entry name" value="sporang_Gsm"/>
    <property type="match status" value="1"/>
</dbReference>
<evidence type="ECO:0000256" key="2">
    <source>
        <dbReference type="SAM" id="SignalP"/>
    </source>
</evidence>
<dbReference type="PRINTS" id="PR01002">
    <property type="entry name" value="FLGFLGJ"/>
</dbReference>
<gene>
    <name evidence="4" type="ORF">GCM10010170_091620</name>
</gene>
<dbReference type="InterPro" id="IPR051056">
    <property type="entry name" value="Glycosyl_Hydrolase_73"/>
</dbReference>
<dbReference type="Gene3D" id="4.10.80.30">
    <property type="entry name" value="DNA polymerase, domain 6"/>
    <property type="match status" value="1"/>
</dbReference>
<proteinExistence type="predicted"/>
<evidence type="ECO:0000313" key="5">
    <source>
        <dbReference type="Proteomes" id="UP001501444"/>
    </source>
</evidence>
<dbReference type="EMBL" id="BAAARV010000093">
    <property type="protein sequence ID" value="GAA2382947.1"/>
    <property type="molecule type" value="Genomic_DNA"/>
</dbReference>
<organism evidence="4 5">
    <name type="scientific">Dactylosporangium salmoneum</name>
    <dbReference type="NCBI Taxonomy" id="53361"/>
    <lineage>
        <taxon>Bacteria</taxon>
        <taxon>Bacillati</taxon>
        <taxon>Actinomycetota</taxon>
        <taxon>Actinomycetes</taxon>
        <taxon>Micromonosporales</taxon>
        <taxon>Micromonosporaceae</taxon>
        <taxon>Dactylosporangium</taxon>
    </lineage>
</organism>
<comment type="caution">
    <text evidence="4">The sequence shown here is derived from an EMBL/GenBank/DDBJ whole genome shotgun (WGS) entry which is preliminary data.</text>
</comment>
<dbReference type="Proteomes" id="UP001501444">
    <property type="component" value="Unassembled WGS sequence"/>
</dbReference>
<feature type="signal peptide" evidence="2">
    <location>
        <begin position="1"/>
        <end position="25"/>
    </location>
</feature>
<dbReference type="RefSeq" id="WP_344618976.1">
    <property type="nucleotide sequence ID" value="NZ_BAAARV010000093.1"/>
</dbReference>
<feature type="chain" id="PRO_5046375427" description="Mannosyl-glycoprotein endo-beta-N-acetylglucosamidase-like domain-containing protein" evidence="2">
    <location>
        <begin position="26"/>
        <end position="225"/>
    </location>
</feature>
<dbReference type="Pfam" id="PF01832">
    <property type="entry name" value="Glucosaminidase"/>
    <property type="match status" value="1"/>
</dbReference>
<dbReference type="SMART" id="SM00047">
    <property type="entry name" value="LYZ2"/>
    <property type="match status" value="1"/>
</dbReference>
<keyword evidence="1" id="KW-0378">Hydrolase</keyword>
<dbReference type="PANTHER" id="PTHR33308:SF9">
    <property type="entry name" value="PEPTIDOGLYCAN HYDROLASE FLGJ"/>
    <property type="match status" value="1"/>
</dbReference>
<evidence type="ECO:0000259" key="3">
    <source>
        <dbReference type="SMART" id="SM00047"/>
    </source>
</evidence>
<keyword evidence="5" id="KW-1185">Reference proteome</keyword>
<evidence type="ECO:0000313" key="4">
    <source>
        <dbReference type="EMBL" id="GAA2382947.1"/>
    </source>
</evidence>
<feature type="domain" description="Mannosyl-glycoprotein endo-beta-N-acetylglucosamidase-like" evidence="3">
    <location>
        <begin position="60"/>
        <end position="221"/>
    </location>
</feature>
<evidence type="ECO:0000256" key="1">
    <source>
        <dbReference type="ARBA" id="ARBA00022801"/>
    </source>
</evidence>
<sequence>MPYRTIKRALAATLTAVAGSMALLAAAGPAAASHAGGPDGLLSCRARGAACARPDVPVAALPEPSGTMSNAEFIAAAAPGAQRSQREYGVPTSVTIAQAILESGWGRSALATVDRNFFGMKCFGVGSFAVGCSEHSTSECTAAGQCFPATASFRTYASAADSFRDHGATLAGNARYAAAFAYRNAPDLFIAEVAKAGYATDPQYTAKVTAIMTKFNLYQYDLTAS</sequence>
<accession>A0ABN3HL11</accession>